<evidence type="ECO:0000313" key="6">
    <source>
        <dbReference type="Proteomes" id="UP000267921"/>
    </source>
</evidence>
<dbReference type="Proteomes" id="UP000267921">
    <property type="component" value="Unassembled WGS sequence"/>
</dbReference>
<dbReference type="STRING" id="2177.BHR79_00495"/>
<sequence length="280" mass="30780">MSPNIPITDEHIHIDPRAKGIDAVKQFQNAGGTHMMVVSKPTWTLGVEVVKPDDYRVVFDETVDIVRQINEIGVGAFPVLGVHPAEITKLCERMELENATSLMKAGLEIASEYVNEGLAVGLKSGRPHYPVSDEVWQASNSIMSHAFSLGKDLGCAVQLHTESVGEAELEDIASRAKSVGIPLEKVVKHYAPPLVDVCERIGLYPGVLAGKGAIEKALEQGSRFMMETDYIDDPQRPGAVLGPKTIPRRTLKLVETYGEEVFWKVHKENIEAVYEVDIEI</sequence>
<dbReference type="GO" id="GO:0016788">
    <property type="term" value="F:hydrolase activity, acting on ester bonds"/>
    <property type="evidence" value="ECO:0007669"/>
    <property type="project" value="InterPro"/>
</dbReference>
<reference evidence="1 4" key="1">
    <citation type="submission" date="2016-10" db="EMBL/GenBank/DDBJ databases">
        <title>Methanohalophilus halophilus.</title>
        <authorList>
            <person name="L'haridon S."/>
        </authorList>
    </citation>
    <scope>NUCLEOTIDE SEQUENCE [LARGE SCALE GENOMIC DNA]</scope>
    <source>
        <strain evidence="1 4">Z-7982</strain>
    </source>
</reference>
<dbReference type="PANTHER" id="PTHR42206:SF1">
    <property type="entry name" value="METAL-DEPENDENT HYDROLASE"/>
    <property type="match status" value="1"/>
</dbReference>
<evidence type="ECO:0000313" key="3">
    <source>
        <dbReference type="EMBL" id="SDW82748.1"/>
    </source>
</evidence>
<dbReference type="OrthoDB" id="52767at2157"/>
<dbReference type="InterPro" id="IPR011589">
    <property type="entry name" value="UCP004961"/>
</dbReference>
<dbReference type="InterPro" id="IPR001130">
    <property type="entry name" value="TatD-like"/>
</dbReference>
<evidence type="ECO:0000313" key="1">
    <source>
        <dbReference type="EMBL" id="APH38106.1"/>
    </source>
</evidence>
<dbReference type="KEGG" id="mhaz:BHR79_00495"/>
<name>A0A1L3PZQ4_9EURY</name>
<keyword evidence="4" id="KW-1185">Reference proteome</keyword>
<dbReference type="InterPro" id="IPR032466">
    <property type="entry name" value="Metal_Hydrolase"/>
</dbReference>
<dbReference type="PIRSF" id="PIRSF004961">
    <property type="entry name" value="UCP004961_TatD"/>
    <property type="match status" value="1"/>
</dbReference>
<evidence type="ECO:0000313" key="2">
    <source>
        <dbReference type="EMBL" id="RNI11029.1"/>
    </source>
</evidence>
<organism evidence="1 4">
    <name type="scientific">Methanohalophilus halophilus</name>
    <dbReference type="NCBI Taxonomy" id="2177"/>
    <lineage>
        <taxon>Archaea</taxon>
        <taxon>Methanobacteriati</taxon>
        <taxon>Methanobacteriota</taxon>
        <taxon>Stenosarchaea group</taxon>
        <taxon>Methanomicrobia</taxon>
        <taxon>Methanosarcinales</taxon>
        <taxon>Methanosarcinaceae</taxon>
        <taxon>Methanohalophilus</taxon>
    </lineage>
</organism>
<dbReference type="Pfam" id="PF01026">
    <property type="entry name" value="TatD_DNase"/>
    <property type="match status" value="1"/>
</dbReference>
<dbReference type="EMBL" id="FNMU01000005">
    <property type="protein sequence ID" value="SDW82748.1"/>
    <property type="molecule type" value="Genomic_DNA"/>
</dbReference>
<reference evidence="2 6" key="3">
    <citation type="submission" date="2018-10" db="EMBL/GenBank/DDBJ databases">
        <title>Cultivation of a novel Methanohalophilus strain from Kebrit Deep of the Red Sea and a genomic comparison of members of the genus Methanohalophilus.</title>
        <authorList>
            <person name="Guan Y."/>
            <person name="Ngugi D.K."/>
            <person name="Stingl U."/>
        </authorList>
    </citation>
    <scope>NUCLEOTIDE SEQUENCE [LARGE SCALE GENOMIC DNA]</scope>
    <source>
        <strain evidence="2 6">DSM 3094</strain>
    </source>
</reference>
<dbReference type="Gene3D" id="3.20.20.140">
    <property type="entry name" value="Metal-dependent hydrolases"/>
    <property type="match status" value="1"/>
</dbReference>
<dbReference type="SUPFAM" id="SSF51556">
    <property type="entry name" value="Metallo-dependent hydrolases"/>
    <property type="match status" value="1"/>
</dbReference>
<dbReference type="EMBL" id="CP017921">
    <property type="protein sequence ID" value="APH38106.1"/>
    <property type="molecule type" value="Genomic_DNA"/>
</dbReference>
<keyword evidence="1" id="KW-0378">Hydrolase</keyword>
<dbReference type="Proteomes" id="UP000186879">
    <property type="component" value="Chromosome"/>
</dbReference>
<reference evidence="3 5" key="2">
    <citation type="submission" date="2016-10" db="EMBL/GenBank/DDBJ databases">
        <authorList>
            <person name="de Groot N.N."/>
        </authorList>
    </citation>
    <scope>NUCLEOTIDE SEQUENCE [LARGE SCALE GENOMIC DNA]</scope>
    <source>
        <strain evidence="3 5">Z-7982</strain>
    </source>
</reference>
<dbReference type="PANTHER" id="PTHR42206">
    <property type="entry name" value="METAL-DEPENDENT HYDROLASE-RELATED"/>
    <property type="match status" value="1"/>
</dbReference>
<dbReference type="GeneID" id="30582187"/>
<dbReference type="Proteomes" id="UP000198669">
    <property type="component" value="Unassembled WGS sequence"/>
</dbReference>
<proteinExistence type="predicted"/>
<dbReference type="AlphaFoldDB" id="A0A1L3PZQ4"/>
<protein>
    <submittedName>
        <fullName evidence="1">Metal-dependent hydrolase</fullName>
    </submittedName>
    <submittedName>
        <fullName evidence="3">TatD-related deoxyribonuclease</fullName>
    </submittedName>
</protein>
<dbReference type="EMBL" id="RJJG01000001">
    <property type="protein sequence ID" value="RNI11029.1"/>
    <property type="molecule type" value="Genomic_DNA"/>
</dbReference>
<evidence type="ECO:0000313" key="4">
    <source>
        <dbReference type="Proteomes" id="UP000186879"/>
    </source>
</evidence>
<accession>A0A1L3PZQ4</accession>
<evidence type="ECO:0000313" key="5">
    <source>
        <dbReference type="Proteomes" id="UP000198669"/>
    </source>
</evidence>
<dbReference type="RefSeq" id="WP_072560269.1">
    <property type="nucleotide sequence ID" value="NZ_CP017921.1"/>
</dbReference>
<gene>
    <name evidence="1" type="ORF">BHR79_00495</name>
    <name evidence="2" type="ORF">EFE40_02305</name>
    <name evidence="3" type="ORF">SAMN04515625_1679</name>
</gene>